<feature type="domain" description="Nudix hydrolase" evidence="2">
    <location>
        <begin position="15"/>
        <end position="158"/>
    </location>
</feature>
<evidence type="ECO:0000313" key="3">
    <source>
        <dbReference type="EMBL" id="CAB4560154.1"/>
    </source>
</evidence>
<name>A0A6J6DA22_9ZZZZ</name>
<dbReference type="PROSITE" id="PS51462">
    <property type="entry name" value="NUDIX"/>
    <property type="match status" value="1"/>
</dbReference>
<dbReference type="GO" id="GO:0016787">
    <property type="term" value="F:hydrolase activity"/>
    <property type="evidence" value="ECO:0007669"/>
    <property type="project" value="UniProtKB-KW"/>
</dbReference>
<evidence type="ECO:0000256" key="1">
    <source>
        <dbReference type="ARBA" id="ARBA00022801"/>
    </source>
</evidence>
<dbReference type="AlphaFoldDB" id="A0A6J6DA22"/>
<organism evidence="3">
    <name type="scientific">freshwater metagenome</name>
    <dbReference type="NCBI Taxonomy" id="449393"/>
    <lineage>
        <taxon>unclassified sequences</taxon>
        <taxon>metagenomes</taxon>
        <taxon>ecological metagenomes</taxon>
    </lineage>
</organism>
<evidence type="ECO:0000259" key="2">
    <source>
        <dbReference type="PROSITE" id="PS51462"/>
    </source>
</evidence>
<dbReference type="SUPFAM" id="SSF55811">
    <property type="entry name" value="Nudix"/>
    <property type="match status" value="1"/>
</dbReference>
<keyword evidence="1" id="KW-0378">Hydrolase</keyword>
<dbReference type="InterPro" id="IPR020476">
    <property type="entry name" value="Nudix_hydrolase"/>
</dbReference>
<dbReference type="PANTHER" id="PTHR43736">
    <property type="entry name" value="ADP-RIBOSE PYROPHOSPHATASE"/>
    <property type="match status" value="1"/>
</dbReference>
<gene>
    <name evidence="3" type="ORF">UFOPK1493_01723</name>
</gene>
<dbReference type="InterPro" id="IPR020084">
    <property type="entry name" value="NUDIX_hydrolase_CS"/>
</dbReference>
<proteinExistence type="predicted"/>
<dbReference type="Gene3D" id="3.90.79.10">
    <property type="entry name" value="Nucleoside Triphosphate Pyrophosphohydrolase"/>
    <property type="match status" value="1"/>
</dbReference>
<dbReference type="InterPro" id="IPR015797">
    <property type="entry name" value="NUDIX_hydrolase-like_dom_sf"/>
</dbReference>
<sequence length="160" mass="18363">MPLGPGTVHPVAGQHFRAGVVIVVRHPDRRRVLAFERSDSPDDWQLPQGGLEAGEEPIEGAWRELFEETGLGEQHVIARAEYPDWVAYEWPPEVMREHGRDGKRRGQVQKWFLFDALHPDIEPTPDGSEFVAWRWVDPEWLVAHVIEMRRAAYARVLGSL</sequence>
<dbReference type="PROSITE" id="PS00893">
    <property type="entry name" value="NUDIX_BOX"/>
    <property type="match status" value="1"/>
</dbReference>
<dbReference type="Pfam" id="PF00293">
    <property type="entry name" value="NUDIX"/>
    <property type="match status" value="1"/>
</dbReference>
<dbReference type="InterPro" id="IPR000086">
    <property type="entry name" value="NUDIX_hydrolase_dom"/>
</dbReference>
<dbReference type="PRINTS" id="PR00502">
    <property type="entry name" value="NUDIXFAMILY"/>
</dbReference>
<protein>
    <submittedName>
        <fullName evidence="3">Unannotated protein</fullName>
    </submittedName>
</protein>
<accession>A0A6J6DA22</accession>
<dbReference type="PANTHER" id="PTHR43736:SF1">
    <property type="entry name" value="DIHYDRONEOPTERIN TRIPHOSPHATE DIPHOSPHATASE"/>
    <property type="match status" value="1"/>
</dbReference>
<dbReference type="EMBL" id="CAEZSR010000056">
    <property type="protein sequence ID" value="CAB4560154.1"/>
    <property type="molecule type" value="Genomic_DNA"/>
</dbReference>
<reference evidence="3" key="1">
    <citation type="submission" date="2020-05" db="EMBL/GenBank/DDBJ databases">
        <authorList>
            <person name="Chiriac C."/>
            <person name="Salcher M."/>
            <person name="Ghai R."/>
            <person name="Kavagutti S V."/>
        </authorList>
    </citation>
    <scope>NUCLEOTIDE SEQUENCE</scope>
</reference>